<dbReference type="CDD" id="cd00051">
    <property type="entry name" value="EFh"/>
    <property type="match status" value="1"/>
</dbReference>
<evidence type="ECO:0000256" key="4">
    <source>
        <dbReference type="ARBA" id="ARBA00023211"/>
    </source>
</evidence>
<dbReference type="InterPro" id="IPR006186">
    <property type="entry name" value="Ser/Thr-sp_prot-phosphatase"/>
</dbReference>
<dbReference type="PROSITE" id="PS50222">
    <property type="entry name" value="EF_HAND_2"/>
    <property type="match status" value="2"/>
</dbReference>
<dbReference type="Gene3D" id="3.60.21.10">
    <property type="match status" value="1"/>
</dbReference>
<gene>
    <name evidence="6" type="ORF">P5673_026835</name>
</gene>
<dbReference type="GO" id="GO:0005509">
    <property type="term" value="F:calcium ion binding"/>
    <property type="evidence" value="ECO:0007669"/>
    <property type="project" value="InterPro"/>
</dbReference>
<feature type="domain" description="EF-hand" evidence="5">
    <location>
        <begin position="214"/>
        <end position="249"/>
    </location>
</feature>
<dbReference type="SUPFAM" id="SSF56300">
    <property type="entry name" value="Metallo-dependent phosphatases"/>
    <property type="match status" value="1"/>
</dbReference>
<evidence type="ECO:0000313" key="7">
    <source>
        <dbReference type="Proteomes" id="UP001249851"/>
    </source>
</evidence>
<dbReference type="InterPro" id="IPR029052">
    <property type="entry name" value="Metallo-depent_PP-like"/>
</dbReference>
<organism evidence="6 7">
    <name type="scientific">Acropora cervicornis</name>
    <name type="common">Staghorn coral</name>
    <dbReference type="NCBI Taxonomy" id="6130"/>
    <lineage>
        <taxon>Eukaryota</taxon>
        <taxon>Metazoa</taxon>
        <taxon>Cnidaria</taxon>
        <taxon>Anthozoa</taxon>
        <taxon>Hexacorallia</taxon>
        <taxon>Scleractinia</taxon>
        <taxon>Astrocoeniina</taxon>
        <taxon>Acroporidae</taxon>
        <taxon>Acropora</taxon>
    </lineage>
</organism>
<dbReference type="Pfam" id="PF13499">
    <property type="entry name" value="EF-hand_7"/>
    <property type="match status" value="1"/>
</dbReference>
<evidence type="ECO:0000256" key="1">
    <source>
        <dbReference type="ARBA" id="ARBA00001936"/>
    </source>
</evidence>
<evidence type="ECO:0000313" key="6">
    <source>
        <dbReference type="EMBL" id="KAK2552089.1"/>
    </source>
</evidence>
<dbReference type="InterPro" id="IPR011992">
    <property type="entry name" value="EF-hand-dom_pair"/>
</dbReference>
<dbReference type="GO" id="GO:0016787">
    <property type="term" value="F:hydrolase activity"/>
    <property type="evidence" value="ECO:0007669"/>
    <property type="project" value="InterPro"/>
</dbReference>
<dbReference type="PANTHER" id="PTHR45668:SF3">
    <property type="entry name" value="SERINE_THREONINE-PROTEIN PHOSPHATASE RDGC"/>
    <property type="match status" value="1"/>
</dbReference>
<evidence type="ECO:0000259" key="5">
    <source>
        <dbReference type="PROSITE" id="PS50222"/>
    </source>
</evidence>
<feature type="domain" description="EF-hand" evidence="5">
    <location>
        <begin position="174"/>
        <end position="209"/>
    </location>
</feature>
<reference evidence="6" key="2">
    <citation type="journal article" date="2023" name="Science">
        <title>Genomic signatures of disease resistance in endangered staghorn corals.</title>
        <authorList>
            <person name="Vollmer S.V."/>
            <person name="Selwyn J.D."/>
            <person name="Despard B.A."/>
            <person name="Roesel C.L."/>
        </authorList>
    </citation>
    <scope>NUCLEOTIDE SEQUENCE</scope>
    <source>
        <strain evidence="6">K2</strain>
    </source>
</reference>
<protein>
    <submittedName>
        <fullName evidence="6">Serine/threonine-protein phosphatase with EF-hands 2</fullName>
    </submittedName>
</protein>
<dbReference type="PROSITE" id="PS00018">
    <property type="entry name" value="EF_HAND_1"/>
    <property type="match status" value="2"/>
</dbReference>
<dbReference type="Proteomes" id="UP001249851">
    <property type="component" value="Unassembled WGS sequence"/>
</dbReference>
<dbReference type="PRINTS" id="PR00114">
    <property type="entry name" value="STPHPHTASE"/>
</dbReference>
<evidence type="ECO:0000256" key="2">
    <source>
        <dbReference type="ARBA" id="ARBA00022723"/>
    </source>
</evidence>
<comment type="caution">
    <text evidence="6">The sequence shown here is derived from an EMBL/GenBank/DDBJ whole genome shotgun (WGS) entry which is preliminary data.</text>
</comment>
<dbReference type="SMART" id="SM00054">
    <property type="entry name" value="EFh"/>
    <property type="match status" value="2"/>
</dbReference>
<keyword evidence="3" id="KW-0106">Calcium</keyword>
<dbReference type="InterPro" id="IPR018247">
    <property type="entry name" value="EF_Hand_1_Ca_BS"/>
</dbReference>
<dbReference type="InterPro" id="IPR002048">
    <property type="entry name" value="EF_hand_dom"/>
</dbReference>
<dbReference type="SUPFAM" id="SSF47473">
    <property type="entry name" value="EF-hand"/>
    <property type="match status" value="1"/>
</dbReference>
<keyword evidence="2" id="KW-0479">Metal-binding</keyword>
<dbReference type="AlphaFoldDB" id="A0AAD9PZU1"/>
<dbReference type="Gene3D" id="1.10.238.10">
    <property type="entry name" value="EF-hand"/>
    <property type="match status" value="1"/>
</dbReference>
<accession>A0AAD9PZU1</accession>
<name>A0AAD9PZU1_ACRCE</name>
<dbReference type="InterPro" id="IPR051134">
    <property type="entry name" value="PPP_phosphatase"/>
</dbReference>
<evidence type="ECO:0000256" key="3">
    <source>
        <dbReference type="ARBA" id="ARBA00022837"/>
    </source>
</evidence>
<comment type="cofactor">
    <cofactor evidence="1">
        <name>Mn(2+)</name>
        <dbReference type="ChEBI" id="CHEBI:29035"/>
    </cofactor>
</comment>
<sequence>MPGCRPNTFRGGGCYFGPDITERILRKHNLELLVRSHECKCEGYEYVHGRKVITIFSASNYYEQGSNRGAYMKIGPDMKPYFVQYQVSKTKKHLTLKQRVGIVEQSAVKELRERLYANKTSLMIAFLEKDKGKTGYISGSQWSSAVESVLKLDVPWNMIRHQLNGPSITETLYRNRSNLETIFRLMDKDNSGVVSMDEFEECCRLLNEHTNSNIPLDSIEDLAKSIDMDKDGNIDFNEFLEAFRLVDYSKTGLKSSKTSMEIPSPVNSIHIIS</sequence>
<dbReference type="PANTHER" id="PTHR45668">
    <property type="entry name" value="SERINE/THREONINE-PROTEIN PHOSPHATASE 5-RELATED"/>
    <property type="match status" value="1"/>
</dbReference>
<keyword evidence="4" id="KW-0464">Manganese</keyword>
<proteinExistence type="predicted"/>
<dbReference type="EMBL" id="JARQWQ010000090">
    <property type="protein sequence ID" value="KAK2552089.1"/>
    <property type="molecule type" value="Genomic_DNA"/>
</dbReference>
<keyword evidence="7" id="KW-1185">Reference proteome</keyword>
<reference evidence="6" key="1">
    <citation type="journal article" date="2023" name="G3 (Bethesda)">
        <title>Whole genome assembly and annotation of the endangered Caribbean coral Acropora cervicornis.</title>
        <authorList>
            <person name="Selwyn J.D."/>
            <person name="Vollmer S.V."/>
        </authorList>
    </citation>
    <scope>NUCLEOTIDE SEQUENCE</scope>
    <source>
        <strain evidence="6">K2</strain>
    </source>
</reference>